<dbReference type="Proteomes" id="UP001262889">
    <property type="component" value="Unassembled WGS sequence"/>
</dbReference>
<evidence type="ECO:0000256" key="1">
    <source>
        <dbReference type="SAM" id="Coils"/>
    </source>
</evidence>
<sequence length="233" mass="27648">MLKFLRKVNLKDGKFKRYLLYLLGEMLLIVLGILMALQIHNWKQLRENSQIEKQYLENIKRQLQEDLEEIRGNKEYNQKYLKEFSTAIKIIQLNDQANVDTLGKISADLSKYSDFRRKSNVYQSLINSGEVKYITNYEIIGNLQSLEETYTLINRLEETHNTAIMNFAVPTLVDVMNFSTLTVKKPEVLFDYRYQNMFVLFIELMNEKEDIYEKAQIEIENIVLQIDQEIVPR</sequence>
<dbReference type="RefSeq" id="WP_311535586.1">
    <property type="nucleotide sequence ID" value="NZ_JAVRHQ010000019.1"/>
</dbReference>
<organism evidence="3 4">
    <name type="scientific">Autumnicola tepida</name>
    <dbReference type="NCBI Taxonomy" id="3075595"/>
    <lineage>
        <taxon>Bacteria</taxon>
        <taxon>Pseudomonadati</taxon>
        <taxon>Bacteroidota</taxon>
        <taxon>Flavobacteriia</taxon>
        <taxon>Flavobacteriales</taxon>
        <taxon>Flavobacteriaceae</taxon>
        <taxon>Autumnicola</taxon>
    </lineage>
</organism>
<gene>
    <name evidence="3" type="ORF">RM553_14100</name>
</gene>
<evidence type="ECO:0000313" key="3">
    <source>
        <dbReference type="EMBL" id="MDT0643966.1"/>
    </source>
</evidence>
<keyword evidence="2" id="KW-1133">Transmembrane helix</keyword>
<keyword evidence="2" id="KW-0812">Transmembrane</keyword>
<feature type="transmembrane region" description="Helical" evidence="2">
    <location>
        <begin position="20"/>
        <end position="39"/>
    </location>
</feature>
<protein>
    <submittedName>
        <fullName evidence="3">Uncharacterized protein</fullName>
    </submittedName>
</protein>
<keyword evidence="2" id="KW-0472">Membrane</keyword>
<reference evidence="3 4" key="1">
    <citation type="submission" date="2023-09" db="EMBL/GenBank/DDBJ databases">
        <authorList>
            <person name="Rey-Velasco X."/>
        </authorList>
    </citation>
    <scope>NUCLEOTIDE SEQUENCE [LARGE SCALE GENOMIC DNA]</scope>
    <source>
        <strain evidence="3 4">F363</strain>
    </source>
</reference>
<proteinExistence type="predicted"/>
<feature type="coiled-coil region" evidence="1">
    <location>
        <begin position="46"/>
        <end position="73"/>
    </location>
</feature>
<accession>A0ABU3CCB7</accession>
<evidence type="ECO:0000256" key="2">
    <source>
        <dbReference type="SAM" id="Phobius"/>
    </source>
</evidence>
<comment type="caution">
    <text evidence="3">The sequence shown here is derived from an EMBL/GenBank/DDBJ whole genome shotgun (WGS) entry which is preliminary data.</text>
</comment>
<name>A0ABU3CCB7_9FLAO</name>
<keyword evidence="4" id="KW-1185">Reference proteome</keyword>
<keyword evidence="1" id="KW-0175">Coiled coil</keyword>
<dbReference type="EMBL" id="JAVRHQ010000019">
    <property type="protein sequence ID" value="MDT0643966.1"/>
    <property type="molecule type" value="Genomic_DNA"/>
</dbReference>
<evidence type="ECO:0000313" key="4">
    <source>
        <dbReference type="Proteomes" id="UP001262889"/>
    </source>
</evidence>